<dbReference type="Pfam" id="PF02049">
    <property type="entry name" value="FliE"/>
    <property type="match status" value="1"/>
</dbReference>
<dbReference type="InterPro" id="IPR001624">
    <property type="entry name" value="FliE"/>
</dbReference>
<name>A0A1M5NSH4_9FIRM</name>
<keyword evidence="7" id="KW-1185">Reference proteome</keyword>
<keyword evidence="3 4" id="KW-0975">Bacterial flagellum</keyword>
<keyword evidence="6" id="KW-0969">Cilium</keyword>
<comment type="similarity">
    <text evidence="2 4">Belongs to the FliE family.</text>
</comment>
<gene>
    <name evidence="4" type="primary">fliE</name>
    <name evidence="6" type="ORF">SAMN02744040_00198</name>
</gene>
<dbReference type="GO" id="GO:0071973">
    <property type="term" value="P:bacterial-type flagellum-dependent cell motility"/>
    <property type="evidence" value="ECO:0007669"/>
    <property type="project" value="InterPro"/>
</dbReference>
<dbReference type="PANTHER" id="PTHR34653:SF1">
    <property type="entry name" value="FLAGELLAR HOOK-BASAL BODY COMPLEX PROTEIN FLIE"/>
    <property type="match status" value="1"/>
</dbReference>
<sequence>MDIKGVANHNLTIGSIKSKVDIQNEKNISFKDFLKENIYLVSDMEKKANDMNLKFMIGEVDNIHDVMIASQKADIAIQAFIQIKNKIMDAYKEIMRIQI</sequence>
<evidence type="ECO:0000313" key="7">
    <source>
        <dbReference type="Proteomes" id="UP000242520"/>
    </source>
</evidence>
<protein>
    <recommendedName>
        <fullName evidence="4 5">Flagellar hook-basal body complex protein FliE</fullName>
    </recommendedName>
</protein>
<dbReference type="HAMAP" id="MF_00724">
    <property type="entry name" value="FliE"/>
    <property type="match status" value="1"/>
</dbReference>
<evidence type="ECO:0000256" key="3">
    <source>
        <dbReference type="ARBA" id="ARBA00023143"/>
    </source>
</evidence>
<evidence type="ECO:0000256" key="4">
    <source>
        <dbReference type="HAMAP-Rule" id="MF_00724"/>
    </source>
</evidence>
<dbReference type="PRINTS" id="PR01006">
    <property type="entry name" value="FLGHOOKFLIE"/>
</dbReference>
<proteinExistence type="inferred from homology"/>
<evidence type="ECO:0000256" key="5">
    <source>
        <dbReference type="NCBIfam" id="TIGR00205"/>
    </source>
</evidence>
<dbReference type="OrthoDB" id="9812413at2"/>
<organism evidence="6 7">
    <name type="scientific">Tepidibacter thalassicus DSM 15285</name>
    <dbReference type="NCBI Taxonomy" id="1123350"/>
    <lineage>
        <taxon>Bacteria</taxon>
        <taxon>Bacillati</taxon>
        <taxon>Bacillota</taxon>
        <taxon>Clostridia</taxon>
        <taxon>Peptostreptococcales</taxon>
        <taxon>Peptostreptococcaceae</taxon>
        <taxon>Tepidibacter</taxon>
    </lineage>
</organism>
<dbReference type="EMBL" id="FQXH01000005">
    <property type="protein sequence ID" value="SHG92460.1"/>
    <property type="molecule type" value="Genomic_DNA"/>
</dbReference>
<dbReference type="GO" id="GO:0009425">
    <property type="term" value="C:bacterial-type flagellum basal body"/>
    <property type="evidence" value="ECO:0007669"/>
    <property type="project" value="UniProtKB-SubCell"/>
</dbReference>
<keyword evidence="6" id="KW-0282">Flagellum</keyword>
<dbReference type="GO" id="GO:0005198">
    <property type="term" value="F:structural molecule activity"/>
    <property type="evidence" value="ECO:0007669"/>
    <property type="project" value="UniProtKB-UniRule"/>
</dbReference>
<dbReference type="Proteomes" id="UP000242520">
    <property type="component" value="Unassembled WGS sequence"/>
</dbReference>
<evidence type="ECO:0000313" key="6">
    <source>
        <dbReference type="EMBL" id="SHG92460.1"/>
    </source>
</evidence>
<dbReference type="RefSeq" id="WP_072723000.1">
    <property type="nucleotide sequence ID" value="NZ_FQXH01000005.1"/>
</dbReference>
<dbReference type="STRING" id="1123350.SAMN02744040_00198"/>
<keyword evidence="6" id="KW-0966">Cell projection</keyword>
<dbReference type="GO" id="GO:0003774">
    <property type="term" value="F:cytoskeletal motor activity"/>
    <property type="evidence" value="ECO:0007669"/>
    <property type="project" value="InterPro"/>
</dbReference>
<dbReference type="NCBIfam" id="TIGR00205">
    <property type="entry name" value="fliE"/>
    <property type="match status" value="1"/>
</dbReference>
<dbReference type="AlphaFoldDB" id="A0A1M5NSH4"/>
<dbReference type="PANTHER" id="PTHR34653">
    <property type="match status" value="1"/>
</dbReference>
<evidence type="ECO:0000256" key="2">
    <source>
        <dbReference type="ARBA" id="ARBA00009272"/>
    </source>
</evidence>
<evidence type="ECO:0000256" key="1">
    <source>
        <dbReference type="ARBA" id="ARBA00004117"/>
    </source>
</evidence>
<reference evidence="7" key="1">
    <citation type="submission" date="2016-11" db="EMBL/GenBank/DDBJ databases">
        <authorList>
            <person name="Varghese N."/>
            <person name="Submissions S."/>
        </authorList>
    </citation>
    <scope>NUCLEOTIDE SEQUENCE [LARGE SCALE GENOMIC DNA]</scope>
    <source>
        <strain evidence="7">DSM 15285</strain>
    </source>
</reference>
<accession>A0A1M5NSH4</accession>
<comment type="subcellular location">
    <subcellularLocation>
        <location evidence="1 4">Bacterial flagellum basal body</location>
    </subcellularLocation>
</comment>